<comment type="pathway">
    <text evidence="9">Protein modification; lipoprotein biosynthesis (signal peptide cleavage).</text>
</comment>
<evidence type="ECO:0000256" key="9">
    <source>
        <dbReference type="HAMAP-Rule" id="MF_00161"/>
    </source>
</evidence>
<dbReference type="HAMAP" id="MF_00161">
    <property type="entry name" value="LspA"/>
    <property type="match status" value="1"/>
</dbReference>
<comment type="function">
    <text evidence="9 10">This protein specifically catalyzes the removal of signal peptides from prolipoproteins.</text>
</comment>
<sequence>MWYYIIAVIVFVIDQGTKWIIATRLTLYEQIPVIGNFFLITSHRNTGAAFSILEDQRWFFIIVTIIVASGIIWYMYKIRHQQGHILPIGLSLILGGALGNFLDRLLTGEVVDFLQFNFGSYTFPIFNVADMGITIGVGFVLLDAMLSVKREKALEAEIQRHEAEHGRPEDGQSKEGSTQ</sequence>
<feature type="transmembrane region" description="Helical" evidence="9">
    <location>
        <begin position="83"/>
        <end position="101"/>
    </location>
</feature>
<comment type="subcellular location">
    <subcellularLocation>
        <location evidence="9">Cell membrane</location>
        <topology evidence="9">Multi-pass membrane protein</topology>
    </subcellularLocation>
</comment>
<dbReference type="AlphaFoldDB" id="A0A3A3H3I5"/>
<evidence type="ECO:0000256" key="6">
    <source>
        <dbReference type="ARBA" id="ARBA00022801"/>
    </source>
</evidence>
<name>A0A3A3H3I5_PANTH</name>
<dbReference type="PRINTS" id="PR00781">
    <property type="entry name" value="LIPOSIGPTASE"/>
</dbReference>
<organism evidence="13 14">
    <name type="scientific">Paenibacillus thiaminolyticus</name>
    <name type="common">Bacillus thiaminolyticus</name>
    <dbReference type="NCBI Taxonomy" id="49283"/>
    <lineage>
        <taxon>Bacteria</taxon>
        <taxon>Bacillati</taxon>
        <taxon>Bacillota</taxon>
        <taxon>Bacilli</taxon>
        <taxon>Bacillales</taxon>
        <taxon>Paenibacillaceae</taxon>
        <taxon>Paenibacillus</taxon>
    </lineage>
</organism>
<dbReference type="GO" id="GO:0005886">
    <property type="term" value="C:plasma membrane"/>
    <property type="evidence" value="ECO:0007669"/>
    <property type="project" value="UniProtKB-SubCell"/>
</dbReference>
<dbReference type="GO" id="GO:0004190">
    <property type="term" value="F:aspartic-type endopeptidase activity"/>
    <property type="evidence" value="ECO:0007669"/>
    <property type="project" value="UniProtKB-UniRule"/>
</dbReference>
<dbReference type="EC" id="3.4.23.36" evidence="9"/>
<evidence type="ECO:0000256" key="7">
    <source>
        <dbReference type="ARBA" id="ARBA00022989"/>
    </source>
</evidence>
<evidence type="ECO:0000256" key="12">
    <source>
        <dbReference type="SAM" id="MobiDB-lite"/>
    </source>
</evidence>
<keyword evidence="7 9" id="KW-1133">Transmembrane helix</keyword>
<dbReference type="EMBL" id="QYZD01000002">
    <property type="protein sequence ID" value="RJG26062.1"/>
    <property type="molecule type" value="Genomic_DNA"/>
</dbReference>
<gene>
    <name evidence="9" type="primary">lspA</name>
    <name evidence="13" type="ORF">DQX05_03995</name>
</gene>
<evidence type="ECO:0000256" key="1">
    <source>
        <dbReference type="ARBA" id="ARBA00006139"/>
    </source>
</evidence>
<evidence type="ECO:0000256" key="2">
    <source>
        <dbReference type="ARBA" id="ARBA00022475"/>
    </source>
</evidence>
<accession>A0A3A3H3I5</accession>
<evidence type="ECO:0000256" key="8">
    <source>
        <dbReference type="ARBA" id="ARBA00023136"/>
    </source>
</evidence>
<keyword evidence="6 9" id="KW-0378">Hydrolase</keyword>
<comment type="caution">
    <text evidence="9">Lacks conserved residue(s) required for the propagation of feature annotation.</text>
</comment>
<feature type="active site" evidence="9">
    <location>
        <position position="112"/>
    </location>
</feature>
<dbReference type="GO" id="GO:0006508">
    <property type="term" value="P:proteolysis"/>
    <property type="evidence" value="ECO:0007669"/>
    <property type="project" value="UniProtKB-KW"/>
</dbReference>
<dbReference type="NCBIfam" id="TIGR00077">
    <property type="entry name" value="lspA"/>
    <property type="match status" value="1"/>
</dbReference>
<keyword evidence="3 9" id="KW-0645">Protease</keyword>
<dbReference type="Pfam" id="PF01252">
    <property type="entry name" value="Peptidase_A8"/>
    <property type="match status" value="1"/>
</dbReference>
<evidence type="ECO:0000256" key="3">
    <source>
        <dbReference type="ARBA" id="ARBA00022670"/>
    </source>
</evidence>
<feature type="compositionally biased region" description="Basic and acidic residues" evidence="12">
    <location>
        <begin position="158"/>
        <end position="173"/>
    </location>
</feature>
<evidence type="ECO:0000313" key="13">
    <source>
        <dbReference type="EMBL" id="RJG26062.1"/>
    </source>
</evidence>
<feature type="transmembrane region" description="Helical" evidence="9">
    <location>
        <begin position="121"/>
        <end position="142"/>
    </location>
</feature>
<comment type="catalytic activity">
    <reaction evidence="9 10">
        <text>Release of signal peptides from bacterial membrane prolipoproteins. Hydrolyzes -Xaa-Yaa-Zaa-|-(S,diacylglyceryl)Cys-, in which Xaa is hydrophobic (preferably Leu), and Yaa (Ala or Ser) and Zaa (Gly or Ala) have small, neutral side chains.</text>
        <dbReference type="EC" id="3.4.23.36"/>
    </reaction>
</comment>
<dbReference type="Proteomes" id="UP000266177">
    <property type="component" value="Unassembled WGS sequence"/>
</dbReference>
<keyword evidence="5 9" id="KW-0064">Aspartyl protease</keyword>
<evidence type="ECO:0000313" key="14">
    <source>
        <dbReference type="Proteomes" id="UP000266177"/>
    </source>
</evidence>
<reference evidence="13 14" key="1">
    <citation type="submission" date="2018-09" db="EMBL/GenBank/DDBJ databases">
        <title>Paenibacillus SK2017-BO5.</title>
        <authorList>
            <person name="Piskunova J.V."/>
            <person name="Dubiley S.A."/>
            <person name="Severinov K.V."/>
        </authorList>
    </citation>
    <scope>NUCLEOTIDE SEQUENCE [LARGE SCALE GENOMIC DNA]</scope>
    <source>
        <strain evidence="13 14">BO5</strain>
    </source>
</reference>
<dbReference type="RefSeq" id="WP_119791071.1">
    <property type="nucleotide sequence ID" value="NZ_QYZD01000002.1"/>
</dbReference>
<dbReference type="InterPro" id="IPR001872">
    <property type="entry name" value="Peptidase_A8"/>
</dbReference>
<feature type="transmembrane region" description="Helical" evidence="9">
    <location>
        <begin position="58"/>
        <end position="76"/>
    </location>
</feature>
<dbReference type="PANTHER" id="PTHR33695:SF1">
    <property type="entry name" value="LIPOPROTEIN SIGNAL PEPTIDASE"/>
    <property type="match status" value="1"/>
</dbReference>
<evidence type="ECO:0000256" key="10">
    <source>
        <dbReference type="RuleBase" id="RU000594"/>
    </source>
</evidence>
<dbReference type="OrthoDB" id="9810259at2"/>
<proteinExistence type="inferred from homology"/>
<comment type="caution">
    <text evidence="13">The sequence shown here is derived from an EMBL/GenBank/DDBJ whole genome shotgun (WGS) entry which is preliminary data.</text>
</comment>
<evidence type="ECO:0000256" key="4">
    <source>
        <dbReference type="ARBA" id="ARBA00022692"/>
    </source>
</evidence>
<evidence type="ECO:0000256" key="11">
    <source>
        <dbReference type="RuleBase" id="RU004181"/>
    </source>
</evidence>
<keyword evidence="8 9" id="KW-0472">Membrane</keyword>
<feature type="active site" evidence="9">
    <location>
        <position position="130"/>
    </location>
</feature>
<dbReference type="PROSITE" id="PS00855">
    <property type="entry name" value="SPASE_II"/>
    <property type="match status" value="1"/>
</dbReference>
<keyword evidence="4 9" id="KW-0812">Transmembrane</keyword>
<dbReference type="PANTHER" id="PTHR33695">
    <property type="entry name" value="LIPOPROTEIN SIGNAL PEPTIDASE"/>
    <property type="match status" value="1"/>
</dbReference>
<feature type="region of interest" description="Disordered" evidence="12">
    <location>
        <begin position="158"/>
        <end position="179"/>
    </location>
</feature>
<evidence type="ECO:0000256" key="5">
    <source>
        <dbReference type="ARBA" id="ARBA00022750"/>
    </source>
</evidence>
<keyword evidence="13" id="KW-0449">Lipoprotein</keyword>
<dbReference type="UniPathway" id="UPA00665"/>
<protein>
    <recommendedName>
        <fullName evidence="9">Lipoprotein signal peptidase</fullName>
        <ecNumber evidence="9">3.4.23.36</ecNumber>
    </recommendedName>
    <alternativeName>
        <fullName evidence="9">Prolipoprotein signal peptidase</fullName>
    </alternativeName>
    <alternativeName>
        <fullName evidence="9">Signal peptidase II</fullName>
        <shortName evidence="9">SPase II</shortName>
    </alternativeName>
</protein>
<keyword evidence="2 9" id="KW-1003">Cell membrane</keyword>
<comment type="similarity">
    <text evidence="1 9 11">Belongs to the peptidase A8 family.</text>
</comment>